<dbReference type="InterPro" id="IPR011701">
    <property type="entry name" value="MFS"/>
</dbReference>
<proteinExistence type="inferred from homology"/>
<dbReference type="PANTHER" id="PTHR21314:SF0">
    <property type="entry name" value="QUEUOSINE 5'-PHOSPHATE N-GLYCOSYLASE_HYDROLASE"/>
    <property type="match status" value="1"/>
</dbReference>
<feature type="transmembrane region" description="Helical" evidence="11">
    <location>
        <begin position="689"/>
        <end position="713"/>
    </location>
</feature>
<keyword evidence="4 11" id="KW-1133">Transmembrane helix</keyword>
<comment type="subcellular location">
    <subcellularLocation>
        <location evidence="1">Membrane</location>
        <topology evidence="1">Multi-pass membrane protein</topology>
    </subcellularLocation>
</comment>
<dbReference type="PRINTS" id="PR01035">
    <property type="entry name" value="TCRTETA"/>
</dbReference>
<dbReference type="GO" id="GO:0016787">
    <property type="term" value="F:hydrolase activity"/>
    <property type="evidence" value="ECO:0007669"/>
    <property type="project" value="UniProtKB-KW"/>
</dbReference>
<keyword evidence="2 11" id="KW-0812">Transmembrane</keyword>
<dbReference type="SUPFAM" id="SSF103473">
    <property type="entry name" value="MFS general substrate transporter"/>
    <property type="match status" value="1"/>
</dbReference>
<evidence type="ECO:0000256" key="3">
    <source>
        <dbReference type="ARBA" id="ARBA00022801"/>
    </source>
</evidence>
<dbReference type="InterPro" id="IPR019438">
    <property type="entry name" value="Q_salvage"/>
</dbReference>
<gene>
    <name evidence="13" type="ORF">BB561_002497</name>
</gene>
<feature type="transmembrane region" description="Helical" evidence="11">
    <location>
        <begin position="728"/>
        <end position="747"/>
    </location>
</feature>
<evidence type="ECO:0000256" key="1">
    <source>
        <dbReference type="ARBA" id="ARBA00004141"/>
    </source>
</evidence>
<dbReference type="OrthoDB" id="416777at2759"/>
<evidence type="ECO:0000256" key="7">
    <source>
        <dbReference type="ARBA" id="ARBA00035306"/>
    </source>
</evidence>
<feature type="transmembrane region" description="Helical" evidence="11">
    <location>
        <begin position="516"/>
        <end position="540"/>
    </location>
</feature>
<dbReference type="Pfam" id="PF07690">
    <property type="entry name" value="MFS_1"/>
    <property type="match status" value="1"/>
</dbReference>
<feature type="transmembrane region" description="Helical" evidence="11">
    <location>
        <begin position="425"/>
        <end position="447"/>
    </location>
</feature>
<dbReference type="PROSITE" id="PS50850">
    <property type="entry name" value="MFS"/>
    <property type="match status" value="1"/>
</dbReference>
<dbReference type="PANTHER" id="PTHR21314">
    <property type="entry name" value="QUEUOSINE 5'-PHOSPHATE N-GLYCOSYLASE_HYDROLASE-RELATED"/>
    <property type="match status" value="1"/>
</dbReference>
<evidence type="ECO:0000256" key="10">
    <source>
        <dbReference type="RuleBase" id="RU365002"/>
    </source>
</evidence>
<evidence type="ECO:0000256" key="9">
    <source>
        <dbReference type="ARBA" id="ARBA00048204"/>
    </source>
</evidence>
<dbReference type="EMBL" id="MBFR01000087">
    <property type="protein sequence ID" value="PVU94515.1"/>
    <property type="molecule type" value="Genomic_DNA"/>
</dbReference>
<name>A0A2T9YQ87_9FUNG</name>
<evidence type="ECO:0000256" key="8">
    <source>
        <dbReference type="ARBA" id="ARBA00035393"/>
    </source>
</evidence>
<protein>
    <recommendedName>
        <fullName evidence="7 10">Queuosine 5'-phosphate N-glycosylase/hydrolase</fullName>
        <ecNumber evidence="10">3.2.2.-</ecNumber>
    </recommendedName>
    <alternativeName>
        <fullName evidence="8 10">Queuosine-nucleotide N-glycosylase/hydrolase</fullName>
    </alternativeName>
</protein>
<evidence type="ECO:0000313" key="14">
    <source>
        <dbReference type="Proteomes" id="UP000245383"/>
    </source>
</evidence>
<dbReference type="CDD" id="cd17330">
    <property type="entry name" value="MFS_SLC46_TetA_like"/>
    <property type="match status" value="1"/>
</dbReference>
<dbReference type="InterPro" id="IPR020846">
    <property type="entry name" value="MFS_dom"/>
</dbReference>
<comment type="similarity">
    <text evidence="6 10">Belongs to the QNG1 protein family.</text>
</comment>
<feature type="transmembrane region" description="Helical" evidence="11">
    <location>
        <begin position="459"/>
        <end position="476"/>
    </location>
</feature>
<dbReference type="STRING" id="133385.A0A2T9YQ87"/>
<dbReference type="Pfam" id="PF10343">
    <property type="entry name" value="Q_salvage"/>
    <property type="match status" value="1"/>
</dbReference>
<keyword evidence="14" id="KW-1185">Reference proteome</keyword>
<reference evidence="13 14" key="1">
    <citation type="journal article" date="2018" name="MBio">
        <title>Comparative Genomics Reveals the Core Gene Toolbox for the Fungus-Insect Symbiosis.</title>
        <authorList>
            <person name="Wang Y."/>
            <person name="Stata M."/>
            <person name="Wang W."/>
            <person name="Stajich J.E."/>
            <person name="White M.M."/>
            <person name="Moncalvo J.M."/>
        </authorList>
    </citation>
    <scope>NUCLEOTIDE SEQUENCE [LARGE SCALE GENOMIC DNA]</scope>
    <source>
        <strain evidence="13 14">SWE-8-4</strain>
    </source>
</reference>
<keyword evidence="5 11" id="KW-0472">Membrane</keyword>
<comment type="caution">
    <text evidence="13">The sequence shown here is derived from an EMBL/GenBank/DDBJ whole genome shotgun (WGS) entry which is preliminary data.</text>
</comment>
<dbReference type="Proteomes" id="UP000245383">
    <property type="component" value="Unassembled WGS sequence"/>
</dbReference>
<evidence type="ECO:0000256" key="4">
    <source>
        <dbReference type="ARBA" id="ARBA00022989"/>
    </source>
</evidence>
<evidence type="ECO:0000256" key="11">
    <source>
        <dbReference type="SAM" id="Phobius"/>
    </source>
</evidence>
<dbReference type="GO" id="GO:0022857">
    <property type="term" value="F:transmembrane transporter activity"/>
    <property type="evidence" value="ECO:0007669"/>
    <property type="project" value="InterPro"/>
</dbReference>
<evidence type="ECO:0000256" key="6">
    <source>
        <dbReference type="ARBA" id="ARBA00035119"/>
    </source>
</evidence>
<feature type="domain" description="Major facilitator superfamily (MFS) profile" evidence="12">
    <location>
        <begin position="387"/>
        <end position="794"/>
    </location>
</feature>
<feature type="transmembrane region" description="Helical" evidence="11">
    <location>
        <begin position="759"/>
        <end position="781"/>
    </location>
</feature>
<dbReference type="InterPro" id="IPR036259">
    <property type="entry name" value="MFS_trans_sf"/>
</dbReference>
<evidence type="ECO:0000313" key="13">
    <source>
        <dbReference type="EMBL" id="PVU94515.1"/>
    </source>
</evidence>
<organism evidence="13 14">
    <name type="scientific">Smittium simulii</name>
    <dbReference type="NCBI Taxonomy" id="133385"/>
    <lineage>
        <taxon>Eukaryota</taxon>
        <taxon>Fungi</taxon>
        <taxon>Fungi incertae sedis</taxon>
        <taxon>Zoopagomycota</taxon>
        <taxon>Kickxellomycotina</taxon>
        <taxon>Harpellomycetes</taxon>
        <taxon>Harpellales</taxon>
        <taxon>Legeriomycetaceae</taxon>
        <taxon>Smittium</taxon>
    </lineage>
</organism>
<feature type="transmembrane region" description="Helical" evidence="11">
    <location>
        <begin position="388"/>
        <end position="413"/>
    </location>
</feature>
<evidence type="ECO:0000256" key="2">
    <source>
        <dbReference type="ARBA" id="ARBA00022692"/>
    </source>
</evidence>
<evidence type="ECO:0000259" key="12">
    <source>
        <dbReference type="PROSITE" id="PS50850"/>
    </source>
</evidence>
<keyword evidence="3 10" id="KW-0378">Hydrolase</keyword>
<dbReference type="GO" id="GO:0016020">
    <property type="term" value="C:membrane"/>
    <property type="evidence" value="ECO:0007669"/>
    <property type="project" value="UniProtKB-SubCell"/>
</dbReference>
<sequence length="794" mass="88885">MVLPAENPALSSARYIHESSKHVIIQKQNITKAAQKILAGMQTEKYSTETWKLHPLNPKDNTDNTIEWIFVVDLLNFCFWTKPSDKFREYAVTYKGVKYTGYWSLCACISRALDEGIEITNPFFYQNISISQLEYIFRADSNEMEQIKLLNERCKVLVEAGSVLVSKFNGKFVNMLKSANHSARTLINSLIQNIPSFDDSISVNSNKYYFLKRAQILVADIWACFDSKGLGYFSDIDYLTMFADYRVPQVLLYLEVLEYSSELQDYLKNTYFSDCPISDSDLIQRGHQFEVEIRGNSIYVVELLREAILQLTKGEISINSIILDFYLWDYAKKYSSEMLIGNSMAPNTLFKDTQQTVSNRSSMQLLTEANLEQNPIVQKQTPIPWNQVIILIFVRLSDPIALTVLLPFVYQFVKNSGVAKTSGEIGFYVGIMSSSFAFAQCLTSIFWGMLSDRIGRRPVLIAGLFGTFITVLGFGFTNNFYAALAIRTLSGLLNGNISIAKSVIAEISDSTNRVQMFALLPLCWNMGTILGPLIGGYFYARSNSPIGLLGKFPHLLPCLVVSVINIAGLVMAILYFKETHIVNPFIPDDETAPLICKSRTNTETTIVENVPTCSANNTGNSSKMQHLYISKINSNDIDPVKDYDSIDSSKNKLDIIATSKLNTDLINVEANKSIQEQGFKEKFSQTMKMVLLTNITFTLAHSMSESFFAIWSASEYSLGGLNFSPRDISIAVGVSGLSVFHAQLLSYPRFNSKHGTLKCYQFGLLLVAPSSLLFPIVSILASSSLTQGAKSSIY</sequence>
<dbReference type="GO" id="GO:0006400">
    <property type="term" value="P:tRNA modification"/>
    <property type="evidence" value="ECO:0007669"/>
    <property type="project" value="TreeGrafter"/>
</dbReference>
<comment type="catalytic activity">
    <reaction evidence="9 10">
        <text>queuosine 5'-phosphate + H2O = queuine + D-ribose 5-phosphate</text>
        <dbReference type="Rhea" id="RHEA:75387"/>
        <dbReference type="ChEBI" id="CHEBI:15377"/>
        <dbReference type="ChEBI" id="CHEBI:17433"/>
        <dbReference type="ChEBI" id="CHEBI:78346"/>
        <dbReference type="ChEBI" id="CHEBI:194371"/>
    </reaction>
    <physiologicalReaction direction="left-to-right" evidence="9 10">
        <dbReference type="Rhea" id="RHEA:75388"/>
    </physiologicalReaction>
</comment>
<feature type="transmembrane region" description="Helical" evidence="11">
    <location>
        <begin position="552"/>
        <end position="576"/>
    </location>
</feature>
<dbReference type="AlphaFoldDB" id="A0A2T9YQ87"/>
<dbReference type="InterPro" id="IPR001958">
    <property type="entry name" value="Tet-R_TetA/multi-R_MdtG-like"/>
</dbReference>
<comment type="function">
    <text evidence="10">Catalyzes the hydrolysis of queuosine 5'-phosphate, releasing the nucleobase queuine (q). Is required for salvage of queuine from exogenous queuosine (Q) that is imported and then converted to queuosine 5'-phosphate intracellularly.</text>
</comment>
<dbReference type="Gene3D" id="1.20.1250.20">
    <property type="entry name" value="MFS general substrate transporter like domains"/>
    <property type="match status" value="1"/>
</dbReference>
<accession>A0A2T9YQ87</accession>
<dbReference type="EC" id="3.2.2.-" evidence="10"/>
<evidence type="ECO:0000256" key="5">
    <source>
        <dbReference type="ARBA" id="ARBA00023136"/>
    </source>
</evidence>